<proteinExistence type="predicted"/>
<feature type="chain" id="PRO_5012181892" evidence="2">
    <location>
        <begin position="24"/>
        <end position="692"/>
    </location>
</feature>
<evidence type="ECO:0000256" key="2">
    <source>
        <dbReference type="SAM" id="SignalP"/>
    </source>
</evidence>
<organism evidence="3 4">
    <name type="scientific">Cryptosporidium ubiquitum</name>
    <dbReference type="NCBI Taxonomy" id="857276"/>
    <lineage>
        <taxon>Eukaryota</taxon>
        <taxon>Sar</taxon>
        <taxon>Alveolata</taxon>
        <taxon>Apicomplexa</taxon>
        <taxon>Conoidasida</taxon>
        <taxon>Coccidia</taxon>
        <taxon>Eucoccidiorida</taxon>
        <taxon>Eimeriorina</taxon>
        <taxon>Cryptosporidiidae</taxon>
        <taxon>Cryptosporidium</taxon>
    </lineage>
</organism>
<evidence type="ECO:0000313" key="3">
    <source>
        <dbReference type="EMBL" id="OII72898.1"/>
    </source>
</evidence>
<keyword evidence="1" id="KW-0812">Transmembrane</keyword>
<dbReference type="AlphaFoldDB" id="A0A1J4MF62"/>
<evidence type="ECO:0000256" key="1">
    <source>
        <dbReference type="SAM" id="Phobius"/>
    </source>
</evidence>
<comment type="caution">
    <text evidence="3">The sequence shown here is derived from an EMBL/GenBank/DDBJ whole genome shotgun (WGS) entry which is preliminary data.</text>
</comment>
<feature type="signal peptide" evidence="2">
    <location>
        <begin position="1"/>
        <end position="23"/>
    </location>
</feature>
<sequence>MIKSKYWYWILISVFLITQVVLGKDEKFDRLAVSYVTGIDETFYPFIPQLFLMMGRQKVITNFFNSFENIIQKLPGTANLWMFENIKEEVNQLRDWMEAKTLNLGDKYNIGLIGENRFESFQDFQKDLVEYYTEFGLEKAFKIHNEIEIIGKKIMNYQFRNDTKILDEVENRWNHLLNGLDLSKNNGNKTSYELRRKINQTIMNHFVIVDTPKKMEFNMDSYNSDFSNKFWDGHLNNYKLVTLFHEYSIQQLNMIYKQKLIWLRIHLTIKIIDLDGFLNKVYKLASNTMVHSISLTSLQYLYQIKDRIDFFLLNESYLDQLLEIYDNLSIAINRWMRETLILDDLQYLYTHLMIEGLDIRTLATNLFDRIKHYGEIELIVDKNIYRKRSKVARKKSGFLSYFSTGYDISKKLENNMSSLKDKHEAEEVEKLKEIEKIVKEESKDSQVFKHMIELRVNSELEEEVLKNYNLYEDHIEFYLSLDRVESRYRKFVRQSTVFLSELESTSMDCQTLYFSASQAGNMIYEIVANEILKTSNRSGKVNMNSSKNMKSLIKDLESVKESIDTIKETEEDSDATDILGESISDEDFIYVPGTVGNFKKSQSTSGYLIIRISVIVGLLVLAIILYIYKEKILVKKVNSEENKIYERYCSRVSLDEVEFNSSLSSENKKKMKRNKYYKVDSKSGNIILKQQK</sequence>
<evidence type="ECO:0000313" key="4">
    <source>
        <dbReference type="Proteomes" id="UP000186176"/>
    </source>
</evidence>
<accession>A0A1J4MF62</accession>
<reference evidence="3 4" key="1">
    <citation type="submission" date="2016-10" db="EMBL/GenBank/DDBJ databases">
        <title>Reductive evolution of mitochondrial metabolism and differential evolution of invasion-related proteins in Cryptosporidium.</title>
        <authorList>
            <person name="Liu S."/>
            <person name="Roellig D.M."/>
            <person name="Guo Y."/>
            <person name="Li N."/>
            <person name="Frace M.A."/>
            <person name="Tang K."/>
            <person name="Zhang L."/>
            <person name="Feng Y."/>
            <person name="Xiao L."/>
        </authorList>
    </citation>
    <scope>NUCLEOTIDE SEQUENCE [LARGE SCALE GENOMIC DNA]</scope>
    <source>
        <strain evidence="3">39726</strain>
    </source>
</reference>
<dbReference type="VEuPathDB" id="CryptoDB:cubi_00870"/>
<name>A0A1J4MF62_9CRYT</name>
<dbReference type="EMBL" id="LRBP01000018">
    <property type="protein sequence ID" value="OII72898.1"/>
    <property type="molecule type" value="Genomic_DNA"/>
</dbReference>
<dbReference type="GeneID" id="39977662"/>
<dbReference type="RefSeq" id="XP_028874262.1">
    <property type="nucleotide sequence ID" value="XM_029017883.1"/>
</dbReference>
<feature type="transmembrane region" description="Helical" evidence="1">
    <location>
        <begin position="608"/>
        <end position="628"/>
    </location>
</feature>
<keyword evidence="1" id="KW-0472">Membrane</keyword>
<dbReference type="OrthoDB" id="341395at2759"/>
<keyword evidence="2" id="KW-0732">Signal</keyword>
<gene>
    <name evidence="3" type="ORF">cubi_00870</name>
</gene>
<keyword evidence="4" id="KW-1185">Reference proteome</keyword>
<dbReference type="Proteomes" id="UP000186176">
    <property type="component" value="Unassembled WGS sequence"/>
</dbReference>
<keyword evidence="1" id="KW-1133">Transmembrane helix</keyword>
<protein>
    <submittedName>
        <fullName evidence="3">Uncharacterized protein</fullName>
    </submittedName>
</protein>